<proteinExistence type="predicted"/>
<keyword evidence="4" id="KW-1185">Reference proteome</keyword>
<evidence type="ECO:0000313" key="3">
    <source>
        <dbReference type="EMBL" id="MFD1044777.1"/>
    </source>
</evidence>
<evidence type="ECO:0000256" key="1">
    <source>
        <dbReference type="SAM" id="MobiDB-lite"/>
    </source>
</evidence>
<feature type="chain" id="PRO_5045497376" description="Lipoprotein" evidence="2">
    <location>
        <begin position="24"/>
        <end position="175"/>
    </location>
</feature>
<feature type="region of interest" description="Disordered" evidence="1">
    <location>
        <begin position="28"/>
        <end position="58"/>
    </location>
</feature>
<evidence type="ECO:0008006" key="5">
    <source>
        <dbReference type="Google" id="ProtNLM"/>
    </source>
</evidence>
<gene>
    <name evidence="3" type="ORF">ACFQ1S_03780</name>
</gene>
<protein>
    <recommendedName>
        <fullName evidence="5">Lipoprotein</fullName>
    </recommendedName>
</protein>
<feature type="compositionally biased region" description="Polar residues" evidence="1">
    <location>
        <begin position="28"/>
        <end position="41"/>
    </location>
</feature>
<evidence type="ECO:0000256" key="2">
    <source>
        <dbReference type="SAM" id="SignalP"/>
    </source>
</evidence>
<dbReference type="EMBL" id="JBHTIS010000122">
    <property type="protein sequence ID" value="MFD1044777.1"/>
    <property type="molecule type" value="Genomic_DNA"/>
</dbReference>
<organism evidence="3 4">
    <name type="scientific">Kibdelosporangium lantanae</name>
    <dbReference type="NCBI Taxonomy" id="1497396"/>
    <lineage>
        <taxon>Bacteria</taxon>
        <taxon>Bacillati</taxon>
        <taxon>Actinomycetota</taxon>
        <taxon>Actinomycetes</taxon>
        <taxon>Pseudonocardiales</taxon>
        <taxon>Pseudonocardiaceae</taxon>
        <taxon>Kibdelosporangium</taxon>
    </lineage>
</organism>
<reference evidence="4" key="1">
    <citation type="journal article" date="2019" name="Int. J. Syst. Evol. Microbiol.">
        <title>The Global Catalogue of Microorganisms (GCM) 10K type strain sequencing project: providing services to taxonomists for standard genome sequencing and annotation.</title>
        <authorList>
            <consortium name="The Broad Institute Genomics Platform"/>
            <consortium name="The Broad Institute Genome Sequencing Center for Infectious Disease"/>
            <person name="Wu L."/>
            <person name="Ma J."/>
        </authorList>
    </citation>
    <scope>NUCLEOTIDE SEQUENCE [LARGE SCALE GENOMIC DNA]</scope>
    <source>
        <strain evidence="4">JCM 31486</strain>
    </source>
</reference>
<sequence length="175" mass="18235">MVVRSRMLAAVAAAGVLSTAACTGTATSVVNPDPSVQTTGNSSAPASTPPTSTTRSEPYLTVTPTLTLSEGASKPGTKLKFGEQGVIPYFSRYATGLLGITITVESVKAPDEEINKLNLKDEDKNDLRGKNFFFVHMHMVNIDGADLTEIQAPIMTATTKSGGWPGNSSASARSA</sequence>
<comment type="caution">
    <text evidence="3">The sequence shown here is derived from an EMBL/GenBank/DDBJ whole genome shotgun (WGS) entry which is preliminary data.</text>
</comment>
<accession>A0ABW3M2D0</accession>
<dbReference type="PROSITE" id="PS51257">
    <property type="entry name" value="PROKAR_LIPOPROTEIN"/>
    <property type="match status" value="1"/>
</dbReference>
<feature type="signal peptide" evidence="2">
    <location>
        <begin position="1"/>
        <end position="23"/>
    </location>
</feature>
<keyword evidence="2" id="KW-0732">Signal</keyword>
<feature type="compositionally biased region" description="Low complexity" evidence="1">
    <location>
        <begin position="42"/>
        <end position="54"/>
    </location>
</feature>
<name>A0ABW3M2D0_9PSEU</name>
<evidence type="ECO:0000313" key="4">
    <source>
        <dbReference type="Proteomes" id="UP001597045"/>
    </source>
</evidence>
<dbReference type="Proteomes" id="UP001597045">
    <property type="component" value="Unassembled WGS sequence"/>
</dbReference>